<dbReference type="GO" id="GO:0046872">
    <property type="term" value="F:metal ion binding"/>
    <property type="evidence" value="ECO:0007669"/>
    <property type="project" value="UniProtKB-KW"/>
</dbReference>
<proteinExistence type="inferred from homology"/>
<keyword evidence="9 12" id="KW-1133">Transmembrane helix</keyword>
<dbReference type="Proteomes" id="UP000178724">
    <property type="component" value="Unassembled WGS sequence"/>
</dbReference>
<dbReference type="AlphaFoldDB" id="A0A1F4Q397"/>
<protein>
    <submittedName>
        <fullName evidence="15">Uncharacterized protein</fullName>
    </submittedName>
</protein>
<organism evidence="15 16">
    <name type="scientific">candidate division WOR-1 bacterium RIFCSPHIGHO2_01_FULL_53_15</name>
    <dbReference type="NCBI Taxonomy" id="1802564"/>
    <lineage>
        <taxon>Bacteria</taxon>
        <taxon>Bacillati</taxon>
        <taxon>Saganbacteria</taxon>
    </lineage>
</organism>
<dbReference type="EMBL" id="METM01000008">
    <property type="protein sequence ID" value="OGB90435.1"/>
    <property type="molecule type" value="Genomic_DNA"/>
</dbReference>
<dbReference type="SUPFAM" id="SSF48695">
    <property type="entry name" value="Multiheme cytochromes"/>
    <property type="match status" value="1"/>
</dbReference>
<dbReference type="Gene3D" id="1.10.3820.10">
    <property type="entry name" value="Di-heme elbow motif domain"/>
    <property type="match status" value="1"/>
</dbReference>
<sequence>MKARLERLLSKRWVRFALIVLGGFVVILLAFAHYSESPSFCKSCHIMKPYYEAWKTSKHNFVKCVDCHYPSGVTAKQFAWKKFQSMSQVAKYVTRTYGTRPYAEVDDSSCLREGCHAKGLLKGKVIYKEHVTFDHGPHLRNLRHVKELRCTSCHSQIVQAKHIEVTDSTCFICHFKKDKNGRRPPIARCDICHKMPEQEITHGGFSFNHKDFAGDKALSCDKCHADSIIGEGQTSKDKCFDCHNQPDRIEKYGDTALIHKSHITDHKVECISCHAEIKHRLGRVIEPLETQCALCHVKKHGGVREMYMGVSGKGVPNSPSAMFTHQVDCKGCHIVPSIPPEDVRFKGQTYKTTKKSCGGCHDEGYGSILDGWKNDLEISLKQIEAKLARAEKLKVRDPALFNEAKYNYYFVKDARGVHNIDYAGALLKKAEENLDRILK</sequence>
<comment type="similarity">
    <text evidence="2">Belongs to the NapC/NirT/NrfH family.</text>
</comment>
<dbReference type="PANTHER" id="PTHR30333:SF1">
    <property type="entry name" value="CYTOCHROME C-TYPE PROTEIN NAPC"/>
    <property type="match status" value="1"/>
</dbReference>
<feature type="domain" description="Class III cytochrome C" evidence="13">
    <location>
        <begin position="202"/>
        <end position="296"/>
    </location>
</feature>
<dbReference type="GO" id="GO:0009061">
    <property type="term" value="P:anaerobic respiration"/>
    <property type="evidence" value="ECO:0007669"/>
    <property type="project" value="TreeGrafter"/>
</dbReference>
<dbReference type="InterPro" id="IPR020942">
    <property type="entry name" value="Cyt_c_III_dom"/>
</dbReference>
<evidence type="ECO:0000256" key="12">
    <source>
        <dbReference type="SAM" id="Phobius"/>
    </source>
</evidence>
<reference evidence="15 16" key="1">
    <citation type="journal article" date="2016" name="Nat. Commun.">
        <title>Thousands of microbial genomes shed light on interconnected biogeochemical processes in an aquifer system.</title>
        <authorList>
            <person name="Anantharaman K."/>
            <person name="Brown C.T."/>
            <person name="Hug L.A."/>
            <person name="Sharon I."/>
            <person name="Castelle C.J."/>
            <person name="Probst A.J."/>
            <person name="Thomas B.C."/>
            <person name="Singh A."/>
            <person name="Wilkins M.J."/>
            <person name="Karaoz U."/>
            <person name="Brodie E.L."/>
            <person name="Williams K.H."/>
            <person name="Hubbard S.S."/>
            <person name="Banfield J.F."/>
        </authorList>
    </citation>
    <scope>NUCLEOTIDE SEQUENCE [LARGE SCALE GENOMIC DNA]</scope>
</reference>
<dbReference type="CDD" id="cd08168">
    <property type="entry name" value="Cytochrom_C3"/>
    <property type="match status" value="1"/>
</dbReference>
<keyword evidence="6 12" id="KW-0812">Transmembrane</keyword>
<keyword evidence="7" id="KW-0479">Metal-binding</keyword>
<keyword evidence="10" id="KW-0408">Iron</keyword>
<accession>A0A1F4Q397</accession>
<evidence type="ECO:0000256" key="7">
    <source>
        <dbReference type="ARBA" id="ARBA00022723"/>
    </source>
</evidence>
<evidence type="ECO:0000256" key="10">
    <source>
        <dbReference type="ARBA" id="ARBA00023004"/>
    </source>
</evidence>
<evidence type="ECO:0000256" key="11">
    <source>
        <dbReference type="ARBA" id="ARBA00023136"/>
    </source>
</evidence>
<evidence type="ECO:0000259" key="14">
    <source>
        <dbReference type="Pfam" id="PF03264"/>
    </source>
</evidence>
<name>A0A1F4Q397_UNCSA</name>
<dbReference type="GO" id="GO:0009055">
    <property type="term" value="F:electron transfer activity"/>
    <property type="evidence" value="ECO:0007669"/>
    <property type="project" value="InterPro"/>
</dbReference>
<dbReference type="InterPro" id="IPR038266">
    <property type="entry name" value="NapC/NirT_cytc_sf"/>
</dbReference>
<dbReference type="InterPro" id="IPR036280">
    <property type="entry name" value="Multihaem_cyt_sf"/>
</dbReference>
<dbReference type="PANTHER" id="PTHR30333">
    <property type="entry name" value="CYTOCHROME C-TYPE PROTEIN"/>
    <property type="match status" value="1"/>
</dbReference>
<dbReference type="InterPro" id="IPR005126">
    <property type="entry name" value="NapC/NirT_cyt_c_N"/>
</dbReference>
<comment type="subcellular location">
    <subcellularLocation>
        <location evidence="1">Cell membrane</location>
    </subcellularLocation>
</comment>
<keyword evidence="8" id="KW-0249">Electron transport</keyword>
<dbReference type="Pfam" id="PF03264">
    <property type="entry name" value="Cytochrom_NNT"/>
    <property type="match status" value="1"/>
</dbReference>
<evidence type="ECO:0000313" key="15">
    <source>
        <dbReference type="EMBL" id="OGB90435.1"/>
    </source>
</evidence>
<evidence type="ECO:0000259" key="13">
    <source>
        <dbReference type="Pfam" id="PF02085"/>
    </source>
</evidence>
<dbReference type="Gene3D" id="3.90.10.10">
    <property type="entry name" value="Cytochrome C3"/>
    <property type="match status" value="1"/>
</dbReference>
<evidence type="ECO:0000256" key="5">
    <source>
        <dbReference type="ARBA" id="ARBA00022617"/>
    </source>
</evidence>
<comment type="caution">
    <text evidence="15">The sequence shown here is derived from an EMBL/GenBank/DDBJ whole genome shotgun (WGS) entry which is preliminary data.</text>
</comment>
<dbReference type="InterPro" id="IPR051174">
    <property type="entry name" value="Cytochrome_c-type_ET"/>
</dbReference>
<dbReference type="Pfam" id="PF02085">
    <property type="entry name" value="Cytochrom_CIII"/>
    <property type="match status" value="1"/>
</dbReference>
<keyword evidence="3" id="KW-0813">Transport</keyword>
<evidence type="ECO:0000256" key="9">
    <source>
        <dbReference type="ARBA" id="ARBA00022989"/>
    </source>
</evidence>
<evidence type="ECO:0000256" key="4">
    <source>
        <dbReference type="ARBA" id="ARBA00022475"/>
    </source>
</evidence>
<evidence type="ECO:0000256" key="1">
    <source>
        <dbReference type="ARBA" id="ARBA00004236"/>
    </source>
</evidence>
<feature type="transmembrane region" description="Helical" evidence="12">
    <location>
        <begin position="12"/>
        <end position="34"/>
    </location>
</feature>
<evidence type="ECO:0000256" key="3">
    <source>
        <dbReference type="ARBA" id="ARBA00022448"/>
    </source>
</evidence>
<dbReference type="GO" id="GO:0020037">
    <property type="term" value="F:heme binding"/>
    <property type="evidence" value="ECO:0007669"/>
    <property type="project" value="InterPro"/>
</dbReference>
<evidence type="ECO:0000256" key="8">
    <source>
        <dbReference type="ARBA" id="ARBA00022982"/>
    </source>
</evidence>
<keyword evidence="5" id="KW-0349">Heme</keyword>
<evidence type="ECO:0000256" key="2">
    <source>
        <dbReference type="ARBA" id="ARBA00007395"/>
    </source>
</evidence>
<feature type="domain" description="NapC/NirT cytochrome c N-terminal" evidence="14">
    <location>
        <begin position="21"/>
        <end position="100"/>
    </location>
</feature>
<evidence type="ECO:0000256" key="6">
    <source>
        <dbReference type="ARBA" id="ARBA00022692"/>
    </source>
</evidence>
<gene>
    <name evidence="15" type="ORF">A2625_00600</name>
</gene>
<dbReference type="GO" id="GO:0005886">
    <property type="term" value="C:plasma membrane"/>
    <property type="evidence" value="ECO:0007669"/>
    <property type="project" value="UniProtKB-SubCell"/>
</dbReference>
<keyword evidence="4" id="KW-1003">Cell membrane</keyword>
<evidence type="ECO:0000313" key="16">
    <source>
        <dbReference type="Proteomes" id="UP000178724"/>
    </source>
</evidence>
<keyword evidence="11 12" id="KW-0472">Membrane</keyword>